<keyword evidence="3" id="KW-1185">Reference proteome</keyword>
<accession>B9R956</accession>
<organism evidence="2 3">
    <name type="scientific">Ricinus communis</name>
    <name type="common">Castor bean</name>
    <dbReference type="NCBI Taxonomy" id="3988"/>
    <lineage>
        <taxon>Eukaryota</taxon>
        <taxon>Viridiplantae</taxon>
        <taxon>Streptophyta</taxon>
        <taxon>Embryophyta</taxon>
        <taxon>Tracheophyta</taxon>
        <taxon>Spermatophyta</taxon>
        <taxon>Magnoliopsida</taxon>
        <taxon>eudicotyledons</taxon>
        <taxon>Gunneridae</taxon>
        <taxon>Pentapetalae</taxon>
        <taxon>rosids</taxon>
        <taxon>fabids</taxon>
        <taxon>Malpighiales</taxon>
        <taxon>Euphorbiaceae</taxon>
        <taxon>Acalyphoideae</taxon>
        <taxon>Acalypheae</taxon>
        <taxon>Ricinus</taxon>
    </lineage>
</organism>
<protein>
    <submittedName>
        <fullName evidence="2">Uncharacterized protein</fullName>
    </submittedName>
</protein>
<dbReference type="STRING" id="3988.B9R956"/>
<dbReference type="EMBL" id="EQ973773">
    <property type="protein sequence ID" value="EEF52133.1"/>
    <property type="molecule type" value="Genomic_DNA"/>
</dbReference>
<evidence type="ECO:0000313" key="3">
    <source>
        <dbReference type="Proteomes" id="UP000008311"/>
    </source>
</evidence>
<feature type="region of interest" description="Disordered" evidence="1">
    <location>
        <begin position="164"/>
        <end position="183"/>
    </location>
</feature>
<dbReference type="PANTHER" id="PTHR47718:SF17">
    <property type="entry name" value="PROTEIN FAR1-RELATED SEQUENCE 5-LIKE"/>
    <property type="match status" value="1"/>
</dbReference>
<feature type="compositionally biased region" description="Polar residues" evidence="1">
    <location>
        <begin position="167"/>
        <end position="183"/>
    </location>
</feature>
<sequence length="241" mass="27060">MADESGGIENVGFTKEGAYNYIHDLKESQIEAGCQEEFQTTWEIMICTHNLEGHKWLDSLYSIRHKWSTAFTKDTFHCEIKSTSRSESTNNVLNGLGSKTTSRFKFVEGFHKMEYFKAVGATTSEDKVCDGNSYVYEMFTDGEGHKVVDTILLNIQNMEEKGKKVTKGSNIEPTKQKSSNSKTIPISYTKIPQQCFVPPATAYSEEKQAFSEANDLSSGVNRQYMSFTSISVNPNSIIQST</sequence>
<name>B9R956_RICCO</name>
<dbReference type="AlphaFoldDB" id="B9R956"/>
<gene>
    <name evidence="2" type="ORF">RCOM_1513800</name>
</gene>
<proteinExistence type="predicted"/>
<dbReference type="InParanoid" id="B9R956"/>
<dbReference type="PANTHER" id="PTHR47718">
    <property type="entry name" value="OS01G0519700 PROTEIN"/>
    <property type="match status" value="1"/>
</dbReference>
<dbReference type="eggNOG" id="ENOG502T0BB">
    <property type="taxonomic scope" value="Eukaryota"/>
</dbReference>
<reference evidence="3" key="1">
    <citation type="journal article" date="2010" name="Nat. Biotechnol.">
        <title>Draft genome sequence of the oilseed species Ricinus communis.</title>
        <authorList>
            <person name="Chan A.P."/>
            <person name="Crabtree J."/>
            <person name="Zhao Q."/>
            <person name="Lorenzi H."/>
            <person name="Orvis J."/>
            <person name="Puiu D."/>
            <person name="Melake-Berhan A."/>
            <person name="Jones K.M."/>
            <person name="Redman J."/>
            <person name="Chen G."/>
            <person name="Cahoon E.B."/>
            <person name="Gedil M."/>
            <person name="Stanke M."/>
            <person name="Haas B.J."/>
            <person name="Wortman J.R."/>
            <person name="Fraser-Liggett C.M."/>
            <person name="Ravel J."/>
            <person name="Rabinowicz P.D."/>
        </authorList>
    </citation>
    <scope>NUCLEOTIDE SEQUENCE [LARGE SCALE GENOMIC DNA]</scope>
    <source>
        <strain evidence="3">cv. Hale</strain>
    </source>
</reference>
<evidence type="ECO:0000256" key="1">
    <source>
        <dbReference type="SAM" id="MobiDB-lite"/>
    </source>
</evidence>
<evidence type="ECO:0000313" key="2">
    <source>
        <dbReference type="EMBL" id="EEF52133.1"/>
    </source>
</evidence>
<dbReference type="Proteomes" id="UP000008311">
    <property type="component" value="Unassembled WGS sequence"/>
</dbReference>